<proteinExistence type="predicted"/>
<evidence type="ECO:0000256" key="1">
    <source>
        <dbReference type="SAM" id="MobiDB-lite"/>
    </source>
</evidence>
<gene>
    <name evidence="2" type="ORF">pEaSNUABM5_00058</name>
</gene>
<organism evidence="2 3">
    <name type="scientific">Erwinia phage pEa_SNUABM_5</name>
    <dbReference type="NCBI Taxonomy" id="2797313"/>
    <lineage>
        <taxon>Viruses</taxon>
        <taxon>Duplodnaviria</taxon>
        <taxon>Heunggongvirae</taxon>
        <taxon>Uroviricota</taxon>
        <taxon>Caudoviricetes</taxon>
        <taxon>Rivsvirus</taxon>
        <taxon>Rivsvirus SNUABM5</taxon>
    </lineage>
</organism>
<protein>
    <submittedName>
        <fullName evidence="2">Uncharacterized protein</fullName>
    </submittedName>
</protein>
<feature type="region of interest" description="Disordered" evidence="1">
    <location>
        <begin position="81"/>
        <end position="106"/>
    </location>
</feature>
<keyword evidence="3" id="KW-1185">Reference proteome</keyword>
<evidence type="ECO:0000313" key="3">
    <source>
        <dbReference type="Proteomes" id="UP000596123"/>
    </source>
</evidence>
<reference evidence="2 3" key="1">
    <citation type="submission" date="2020-12" db="EMBL/GenBank/DDBJ databases">
        <title>Complete genome sequence of Erwinia phage pEa_SNUABM_5.</title>
        <authorList>
            <person name="Kim S.G."/>
            <person name="Lee S.B."/>
            <person name="Kwon J."/>
            <person name="Park S.C."/>
        </authorList>
    </citation>
    <scope>NUCLEOTIDE SEQUENCE [LARGE SCALE GENOMIC DNA]</scope>
</reference>
<evidence type="ECO:0000313" key="2">
    <source>
        <dbReference type="EMBL" id="QQO90200.1"/>
    </source>
</evidence>
<dbReference type="EMBL" id="MW366843">
    <property type="protein sequence ID" value="QQO90200.1"/>
    <property type="molecule type" value="Genomic_DNA"/>
</dbReference>
<accession>A0A7T8EPC3</accession>
<name>A0A7T8EPC3_9CAUD</name>
<dbReference type="Proteomes" id="UP000596123">
    <property type="component" value="Segment"/>
</dbReference>
<sequence>MSKVTYKYELRDTLWQAVQIKVRSRTVSAMCARMVEVGRRDVEAIGHDGGVVWQYADTRELVDAEGTAELNRLIRELHKRPQDESDIDKAAMGVPAGEWHKDGRKS</sequence>